<keyword evidence="1" id="KW-0472">Membrane</keyword>
<dbReference type="STRING" id="698757.Pogu_2147"/>
<evidence type="ECO:0000256" key="1">
    <source>
        <dbReference type="SAM" id="Phobius"/>
    </source>
</evidence>
<dbReference type="EMBL" id="CP003316">
    <property type="protein sequence ID" value="AFA40174.1"/>
    <property type="molecule type" value="Genomic_DNA"/>
</dbReference>
<dbReference type="HOGENOM" id="CLU_350115_0_0_2"/>
<protein>
    <recommendedName>
        <fullName evidence="4">Thermopsin</fullName>
    </recommendedName>
</protein>
<keyword evidence="1" id="KW-1133">Transmembrane helix</keyword>
<keyword evidence="3" id="KW-1185">Reference proteome</keyword>
<dbReference type="KEGG" id="pog:Pogu_2147"/>
<organism evidence="2 3">
    <name type="scientific">Pyrobaculum oguniense (strain DSM 13380 / JCM 10595 / TE7)</name>
    <dbReference type="NCBI Taxonomy" id="698757"/>
    <lineage>
        <taxon>Archaea</taxon>
        <taxon>Thermoproteota</taxon>
        <taxon>Thermoprotei</taxon>
        <taxon>Thermoproteales</taxon>
        <taxon>Thermoproteaceae</taxon>
        <taxon>Pyrobaculum</taxon>
    </lineage>
</organism>
<keyword evidence="1" id="KW-0812">Transmembrane</keyword>
<accession>H6QCX5</accession>
<dbReference type="AlphaFoldDB" id="H6QCX5"/>
<name>H6QCX5_PYROT</name>
<proteinExistence type="predicted"/>
<dbReference type="Proteomes" id="UP000009062">
    <property type="component" value="Chromosome"/>
</dbReference>
<evidence type="ECO:0000313" key="2">
    <source>
        <dbReference type="EMBL" id="AFA40174.1"/>
    </source>
</evidence>
<reference evidence="2 3" key="1">
    <citation type="journal article" date="2012" name="Stand. Genomic Sci.">
        <title>Complete genome sequence of Pyrobaculum oguniense.</title>
        <authorList>
            <person name="Bernick D.L."/>
            <person name="Karplus K."/>
            <person name="Lui L.M."/>
            <person name="Coker J.K."/>
            <person name="Murphy J.N."/>
            <person name="Chan P.P."/>
            <person name="Cozen A.E."/>
            <person name="Lowe T.M."/>
        </authorList>
    </citation>
    <scope>NUCLEOTIDE SEQUENCE [LARGE SCALE GENOMIC DNA]</scope>
    <source>
        <strain evidence="2 3">TE7</strain>
    </source>
</reference>
<evidence type="ECO:0008006" key="4">
    <source>
        <dbReference type="Google" id="ProtNLM"/>
    </source>
</evidence>
<feature type="transmembrane region" description="Helical" evidence="1">
    <location>
        <begin position="782"/>
        <end position="801"/>
    </location>
</feature>
<dbReference type="eggNOG" id="arCOG03671">
    <property type="taxonomic scope" value="Archaea"/>
</dbReference>
<gene>
    <name evidence="2" type="ordered locus">Pogu_2147</name>
</gene>
<sequence length="806" mass="90073">MRVALALLLVAALALAVQYAYFYPYKKLYVILDYRESTYIHYVEVFKDETFAYYCKPAYHGCVEPQLRSTPGVVASAWRPDGTPVEYVYKKAVGLFEIPANVSTDWFRWNEWIFWGRSLTEWGRALKDDIYGGYLNKTKVVYGLQVAVKLGEGPVLACLKRLERRITDWLEERRPPKEAYYVACPGDNASKVIIASVTWEVLRNGTRRICMNWWVFWQRWWHDWGSYAFTWKIPTEYSACTRRDAPPKNITAAAGKNAVYFHVDGELFYTLNTTRFSNEEPWLYTGPYELLDNPTTAVAAVDVDRLPGRPMRYLGTFRLLIGNDTLAVPRYVTNMLWGSGLLMGFASRTTGIEAGVSFDGFSASVGPGATSSTVVLDMGFVNATMHGEVKTVQRGLYFTCEVGEAVARGEVERVGRGYLVKGPAELYCTKYAVLVREFNKTAELVGDRGSRLVYRPDDVLLGNGTLLRGVPLEVAFDRPGRVYAANYSVYYRVVVETPLGASEAWAERGSLYRYPGADADLGNGTRVVVYPAEVAVERPAVLRPGYAVYYLASLHYPWGSNHTWVQKGAVFKPAAPDPWLPGNGTKFAGLLVNGTPPRGYYVDRPTALYFTYREKYYWASVATPFNKTEGWYAPGSVIRLPDAVDFGNGTRLVDPQPATVVVDKPVNVVVSYRRQYWVEVRGVEEWRGWAYEGSKIWLNETAVGGVAYKPLLPYVEADRPKAVTVGYLAAYAGEFRDFLGLPNPTATVELCGKAFPADPAGRVYAAAETDKTCQLNATAWPVSPYTLALVAVAAAAAALLLKRRKK</sequence>
<evidence type="ECO:0000313" key="3">
    <source>
        <dbReference type="Proteomes" id="UP000009062"/>
    </source>
</evidence>